<gene>
    <name evidence="4" type="ORF">ISP14_05720</name>
</gene>
<dbReference type="PANTHER" id="PTHR35891">
    <property type="entry name" value="THIOL:DISULFIDE INTERCHANGE PROTEIN DSBA"/>
    <property type="match status" value="1"/>
</dbReference>
<name>A0ABW8KGN4_9GAMM</name>
<comment type="caution">
    <text evidence="4">The sequence shown here is derived from an EMBL/GenBank/DDBJ whole genome shotgun (WGS) entry which is preliminary data.</text>
</comment>
<proteinExistence type="predicted"/>
<dbReference type="EMBL" id="JADIKL010000002">
    <property type="protein sequence ID" value="MFK2930288.1"/>
    <property type="molecule type" value="Genomic_DNA"/>
</dbReference>
<dbReference type="Pfam" id="PF13462">
    <property type="entry name" value="Thioredoxin_4"/>
    <property type="match status" value="1"/>
</dbReference>
<evidence type="ECO:0000256" key="2">
    <source>
        <dbReference type="SAM" id="SignalP"/>
    </source>
</evidence>
<dbReference type="RefSeq" id="WP_404537016.1">
    <property type="nucleotide sequence ID" value="NZ_JADIKL010000002.1"/>
</dbReference>
<dbReference type="InterPro" id="IPR012336">
    <property type="entry name" value="Thioredoxin-like_fold"/>
</dbReference>
<dbReference type="PANTHER" id="PTHR35891:SF2">
    <property type="entry name" value="THIOL:DISULFIDE INTERCHANGE PROTEIN DSBA"/>
    <property type="match status" value="1"/>
</dbReference>
<dbReference type="InterPro" id="IPR050824">
    <property type="entry name" value="Thiol_disulfide_DsbA"/>
</dbReference>
<sequence>MLKRLPILCAAWLALAACGHAGDGGTAAPATPAPASTTPATAAPAATSTAASASSAAPATTTAAAASAAAPVAAATAAAATPGAAVVADDSKWVEGKDYYRIDPAQPKFIPTDKIEVVEVFSYACPACWQFHGTMDQIEHGLPSDAVVHYLPSSMRPDENWVVYQRAYFAAEALGVRAKAHDAFYDATWKTGETSTYDLSNGQPKPKGAWPTIEDIAKFYAKFGVDPKEFIAVANSFSVNTKMKQADDMQRAYGVNETPNIVVDGKYRVSPHDIGSTQRTIEVIQWLVAKEAAAGAGK</sequence>
<evidence type="ECO:0000256" key="1">
    <source>
        <dbReference type="ARBA" id="ARBA00022729"/>
    </source>
</evidence>
<keyword evidence="1 2" id="KW-0732">Signal</keyword>
<reference evidence="4 5" key="1">
    <citation type="submission" date="2020-10" db="EMBL/GenBank/DDBJ databases">
        <title>Phylogeny of dyella-like bacteria.</title>
        <authorList>
            <person name="Fu J."/>
        </authorList>
    </citation>
    <scope>NUCLEOTIDE SEQUENCE [LARGE SCALE GENOMIC DNA]</scope>
    <source>
        <strain evidence="4 5">DKC-1</strain>
    </source>
</reference>
<dbReference type="InterPro" id="IPR023205">
    <property type="entry name" value="DsbA/DsbL"/>
</dbReference>
<protein>
    <submittedName>
        <fullName evidence="4">Thiol:disulfide interchange protein DsbA/DsbL</fullName>
    </submittedName>
</protein>
<dbReference type="Proteomes" id="UP001620397">
    <property type="component" value="Unassembled WGS sequence"/>
</dbReference>
<dbReference type="PROSITE" id="PS51257">
    <property type="entry name" value="PROKAR_LIPOPROTEIN"/>
    <property type="match status" value="1"/>
</dbReference>
<evidence type="ECO:0000313" key="4">
    <source>
        <dbReference type="EMBL" id="MFK2930288.1"/>
    </source>
</evidence>
<dbReference type="Gene3D" id="3.40.30.10">
    <property type="entry name" value="Glutaredoxin"/>
    <property type="match status" value="1"/>
</dbReference>
<feature type="signal peptide" evidence="2">
    <location>
        <begin position="1"/>
        <end position="21"/>
    </location>
</feature>
<feature type="domain" description="Thioredoxin-like fold" evidence="3">
    <location>
        <begin position="116"/>
        <end position="282"/>
    </location>
</feature>
<dbReference type="CDD" id="cd03019">
    <property type="entry name" value="DsbA_DsbA"/>
    <property type="match status" value="1"/>
</dbReference>
<accession>A0ABW8KGN4</accession>
<feature type="chain" id="PRO_5045420619" evidence="2">
    <location>
        <begin position="22"/>
        <end position="298"/>
    </location>
</feature>
<evidence type="ECO:0000313" key="5">
    <source>
        <dbReference type="Proteomes" id="UP001620397"/>
    </source>
</evidence>
<dbReference type="SUPFAM" id="SSF52833">
    <property type="entry name" value="Thioredoxin-like"/>
    <property type="match status" value="1"/>
</dbReference>
<keyword evidence="5" id="KW-1185">Reference proteome</keyword>
<dbReference type="InterPro" id="IPR036249">
    <property type="entry name" value="Thioredoxin-like_sf"/>
</dbReference>
<organism evidence="4 5">
    <name type="scientific">Dyella agri</name>
    <dbReference type="NCBI Taxonomy" id="1926869"/>
    <lineage>
        <taxon>Bacteria</taxon>
        <taxon>Pseudomonadati</taxon>
        <taxon>Pseudomonadota</taxon>
        <taxon>Gammaproteobacteria</taxon>
        <taxon>Lysobacterales</taxon>
        <taxon>Rhodanobacteraceae</taxon>
        <taxon>Dyella</taxon>
    </lineage>
</organism>
<evidence type="ECO:0000259" key="3">
    <source>
        <dbReference type="Pfam" id="PF13462"/>
    </source>
</evidence>